<gene>
    <name evidence="1" type="ORF">B4N89_02500</name>
</gene>
<reference evidence="1 2" key="1">
    <citation type="submission" date="2017-03" db="EMBL/GenBank/DDBJ databases">
        <title>Draft genome sequence of Streptomyces scabrisporus NF3, endophyte isolated from Amphipterygium adstringens.</title>
        <authorList>
            <person name="Vazquez M."/>
            <person name="Ceapa C.D."/>
            <person name="Rodriguez Luna D."/>
            <person name="Sanchez Esquivel S."/>
        </authorList>
    </citation>
    <scope>NUCLEOTIDE SEQUENCE [LARGE SCALE GENOMIC DNA]</scope>
    <source>
        <strain evidence="1 2">NF3</strain>
    </source>
</reference>
<proteinExistence type="predicted"/>
<dbReference type="STRING" id="159449.B4N89_02500"/>
<dbReference type="Proteomes" id="UP000190037">
    <property type="component" value="Unassembled WGS sequence"/>
</dbReference>
<name>A0A1T3NSU7_9ACTN</name>
<sequence>MTTPTMTVRVIDHSRWGTSAPYPAIRTVTIAAVCPQCGGPRGEAQHHRFNADGEWLSCDRWKNPCGHVDMYDAVLVEARRAVE</sequence>
<protein>
    <submittedName>
        <fullName evidence="1">Uncharacterized protein</fullName>
    </submittedName>
</protein>
<comment type="caution">
    <text evidence="1">The sequence shown here is derived from an EMBL/GenBank/DDBJ whole genome shotgun (WGS) entry which is preliminary data.</text>
</comment>
<dbReference type="EMBL" id="MWQN01000001">
    <property type="protein sequence ID" value="OPC79967.1"/>
    <property type="molecule type" value="Genomic_DNA"/>
</dbReference>
<evidence type="ECO:0000313" key="2">
    <source>
        <dbReference type="Proteomes" id="UP000190037"/>
    </source>
</evidence>
<accession>A0A1T3NSU7</accession>
<dbReference type="AlphaFoldDB" id="A0A1T3NSU7"/>
<keyword evidence="2" id="KW-1185">Reference proteome</keyword>
<evidence type="ECO:0000313" key="1">
    <source>
        <dbReference type="EMBL" id="OPC79967.1"/>
    </source>
</evidence>
<organism evidence="1 2">
    <name type="scientific">Embleya scabrispora</name>
    <dbReference type="NCBI Taxonomy" id="159449"/>
    <lineage>
        <taxon>Bacteria</taxon>
        <taxon>Bacillati</taxon>
        <taxon>Actinomycetota</taxon>
        <taxon>Actinomycetes</taxon>
        <taxon>Kitasatosporales</taxon>
        <taxon>Streptomycetaceae</taxon>
        <taxon>Embleya</taxon>
    </lineage>
</organism>